<protein>
    <submittedName>
        <fullName evidence="1">Uncharacterized protein</fullName>
    </submittedName>
</protein>
<evidence type="ECO:0000313" key="1">
    <source>
        <dbReference type="EMBL" id="KIM41056.1"/>
    </source>
</evidence>
<reference evidence="1 2" key="1">
    <citation type="submission" date="2014-04" db="EMBL/GenBank/DDBJ databases">
        <authorList>
            <consortium name="DOE Joint Genome Institute"/>
            <person name="Kuo A."/>
            <person name="Gay G."/>
            <person name="Dore J."/>
            <person name="Kohler A."/>
            <person name="Nagy L.G."/>
            <person name="Floudas D."/>
            <person name="Copeland A."/>
            <person name="Barry K.W."/>
            <person name="Cichocki N."/>
            <person name="Veneault-Fourrey C."/>
            <person name="LaButti K."/>
            <person name="Lindquist E.A."/>
            <person name="Lipzen A."/>
            <person name="Lundell T."/>
            <person name="Morin E."/>
            <person name="Murat C."/>
            <person name="Sun H."/>
            <person name="Tunlid A."/>
            <person name="Henrissat B."/>
            <person name="Grigoriev I.V."/>
            <person name="Hibbett D.S."/>
            <person name="Martin F."/>
            <person name="Nordberg H.P."/>
            <person name="Cantor M.N."/>
            <person name="Hua S.X."/>
        </authorList>
    </citation>
    <scope>NUCLEOTIDE SEQUENCE [LARGE SCALE GENOMIC DNA]</scope>
    <source>
        <strain evidence="2">h7</strain>
    </source>
</reference>
<proteinExistence type="predicted"/>
<organism evidence="1 2">
    <name type="scientific">Hebeloma cylindrosporum</name>
    <dbReference type="NCBI Taxonomy" id="76867"/>
    <lineage>
        <taxon>Eukaryota</taxon>
        <taxon>Fungi</taxon>
        <taxon>Dikarya</taxon>
        <taxon>Basidiomycota</taxon>
        <taxon>Agaricomycotina</taxon>
        <taxon>Agaricomycetes</taxon>
        <taxon>Agaricomycetidae</taxon>
        <taxon>Agaricales</taxon>
        <taxon>Agaricineae</taxon>
        <taxon>Hymenogastraceae</taxon>
        <taxon>Hebeloma</taxon>
    </lineage>
</organism>
<evidence type="ECO:0000313" key="2">
    <source>
        <dbReference type="Proteomes" id="UP000053424"/>
    </source>
</evidence>
<reference evidence="2" key="2">
    <citation type="submission" date="2015-01" db="EMBL/GenBank/DDBJ databases">
        <title>Evolutionary Origins and Diversification of the Mycorrhizal Mutualists.</title>
        <authorList>
            <consortium name="DOE Joint Genome Institute"/>
            <consortium name="Mycorrhizal Genomics Consortium"/>
            <person name="Kohler A."/>
            <person name="Kuo A."/>
            <person name="Nagy L.G."/>
            <person name="Floudas D."/>
            <person name="Copeland A."/>
            <person name="Barry K.W."/>
            <person name="Cichocki N."/>
            <person name="Veneault-Fourrey C."/>
            <person name="LaButti K."/>
            <person name="Lindquist E.A."/>
            <person name="Lipzen A."/>
            <person name="Lundell T."/>
            <person name="Morin E."/>
            <person name="Murat C."/>
            <person name="Riley R."/>
            <person name="Ohm R."/>
            <person name="Sun H."/>
            <person name="Tunlid A."/>
            <person name="Henrissat B."/>
            <person name="Grigoriev I.V."/>
            <person name="Hibbett D.S."/>
            <person name="Martin F."/>
        </authorList>
    </citation>
    <scope>NUCLEOTIDE SEQUENCE [LARGE SCALE GENOMIC DNA]</scope>
    <source>
        <strain evidence="2">h7</strain>
    </source>
</reference>
<dbReference type="Proteomes" id="UP000053424">
    <property type="component" value="Unassembled WGS sequence"/>
</dbReference>
<dbReference type="HOGENOM" id="CLU_2904414_0_0_1"/>
<gene>
    <name evidence="1" type="ORF">M413DRAFT_445799</name>
</gene>
<keyword evidence="2" id="KW-1185">Reference proteome</keyword>
<sequence>MISPHGLSDKDSRTVVNFEKDKKTIRQFCSTAPPCCFLASVCLWSASSSFDAPEDVFHIYLR</sequence>
<accession>A0A0C3CBR8</accession>
<dbReference type="EMBL" id="KN831781">
    <property type="protein sequence ID" value="KIM41056.1"/>
    <property type="molecule type" value="Genomic_DNA"/>
</dbReference>
<dbReference type="AlphaFoldDB" id="A0A0C3CBR8"/>
<name>A0A0C3CBR8_HEBCY</name>